<dbReference type="RefSeq" id="WP_094763024.1">
    <property type="nucleotide sequence ID" value="NZ_FQZL01000035.1"/>
</dbReference>
<dbReference type="GO" id="GO:0051287">
    <property type="term" value="F:NAD binding"/>
    <property type="evidence" value="ECO:0007669"/>
    <property type="project" value="InterPro"/>
</dbReference>
<evidence type="ECO:0000259" key="1">
    <source>
        <dbReference type="Pfam" id="PF01210"/>
    </source>
</evidence>
<feature type="domain" description="Glycerol-3-phosphate dehydrogenase NAD-dependent N-terminal" evidence="1">
    <location>
        <begin position="7"/>
        <end position="107"/>
    </location>
</feature>
<accession>A0A1M6LXY7</accession>
<dbReference type="InterPro" id="IPR011128">
    <property type="entry name" value="G3P_DH_NAD-dep_N"/>
</dbReference>
<protein>
    <submittedName>
        <fullName evidence="2">NAD-dependent glycerol-3-phosphate dehydrogenase N-terminus</fullName>
    </submittedName>
</protein>
<dbReference type="PANTHER" id="PTHR38015">
    <property type="entry name" value="BLR6086 PROTEIN"/>
    <property type="match status" value="1"/>
</dbReference>
<dbReference type="EMBL" id="FQZL01000035">
    <property type="protein sequence ID" value="SHJ76042.1"/>
    <property type="molecule type" value="Genomic_DNA"/>
</dbReference>
<name>A0A1M6LXY7_9FIRM</name>
<dbReference type="InterPro" id="IPR051729">
    <property type="entry name" value="Opine/Lysopine_DH"/>
</dbReference>
<dbReference type="GO" id="GO:0046168">
    <property type="term" value="P:glycerol-3-phosphate catabolic process"/>
    <property type="evidence" value="ECO:0007669"/>
    <property type="project" value="InterPro"/>
</dbReference>
<dbReference type="InterPro" id="IPR036291">
    <property type="entry name" value="NAD(P)-bd_dom_sf"/>
</dbReference>
<keyword evidence="3" id="KW-1185">Reference proteome</keyword>
<sequence>MNNKKTITVLGGGHGAHAMAADLTLRGYEVTMFEMPEYKGNLEQLFKTKEIKITGVINGVARIANVTSDIDEAVKDAKVIALVVPAFAHTSYAELLNGKLSKNQTLILYPGTFGSMQFKNVFENDNCPIIAETDTLPYDARLKGPCHINVFGTNVLNIAFLPSLRCGEVIGELSQMYEFKKIYEDVLECGLSSINPALHSGPCLLNLGPIEYWARGDFYLY</sequence>
<dbReference type="PANTHER" id="PTHR38015:SF1">
    <property type="entry name" value="OPINE DEHYDROGENASE DOMAIN-CONTAINING PROTEIN"/>
    <property type="match status" value="1"/>
</dbReference>
<organism evidence="2 3">
    <name type="scientific">Dethiosulfatibacter aminovorans DSM 17477</name>
    <dbReference type="NCBI Taxonomy" id="1121476"/>
    <lineage>
        <taxon>Bacteria</taxon>
        <taxon>Bacillati</taxon>
        <taxon>Bacillota</taxon>
        <taxon>Tissierellia</taxon>
        <taxon>Dethiosulfatibacter</taxon>
    </lineage>
</organism>
<dbReference type="Gene3D" id="3.40.50.720">
    <property type="entry name" value="NAD(P)-binding Rossmann-like Domain"/>
    <property type="match status" value="1"/>
</dbReference>
<reference evidence="2 3" key="1">
    <citation type="submission" date="2016-11" db="EMBL/GenBank/DDBJ databases">
        <authorList>
            <person name="Jaros S."/>
            <person name="Januszkiewicz K."/>
            <person name="Wedrychowicz H."/>
        </authorList>
    </citation>
    <scope>NUCLEOTIDE SEQUENCE [LARGE SCALE GENOMIC DNA]</scope>
    <source>
        <strain evidence="2 3">DSM 17477</strain>
    </source>
</reference>
<dbReference type="Proteomes" id="UP000184052">
    <property type="component" value="Unassembled WGS sequence"/>
</dbReference>
<dbReference type="GO" id="GO:0016616">
    <property type="term" value="F:oxidoreductase activity, acting on the CH-OH group of donors, NAD or NADP as acceptor"/>
    <property type="evidence" value="ECO:0007669"/>
    <property type="project" value="InterPro"/>
</dbReference>
<evidence type="ECO:0000313" key="2">
    <source>
        <dbReference type="EMBL" id="SHJ76042.1"/>
    </source>
</evidence>
<dbReference type="Pfam" id="PF01210">
    <property type="entry name" value="NAD_Gly3P_dh_N"/>
    <property type="match status" value="1"/>
</dbReference>
<dbReference type="SUPFAM" id="SSF51735">
    <property type="entry name" value="NAD(P)-binding Rossmann-fold domains"/>
    <property type="match status" value="1"/>
</dbReference>
<gene>
    <name evidence="2" type="ORF">SAMN02745751_03304</name>
</gene>
<proteinExistence type="predicted"/>
<evidence type="ECO:0000313" key="3">
    <source>
        <dbReference type="Proteomes" id="UP000184052"/>
    </source>
</evidence>
<dbReference type="OrthoDB" id="9800163at2"/>
<dbReference type="AlphaFoldDB" id="A0A1M6LXY7"/>
<dbReference type="STRING" id="1121476.SAMN02745751_03304"/>